<keyword evidence="1" id="KW-0732">Signal</keyword>
<evidence type="ECO:0008006" key="4">
    <source>
        <dbReference type="Google" id="ProtNLM"/>
    </source>
</evidence>
<accession>A0A6N8U6Y4</accession>
<organism evidence="2 3">
    <name type="scientific">Copranaerobaculum intestinale</name>
    <dbReference type="NCBI Taxonomy" id="2692629"/>
    <lineage>
        <taxon>Bacteria</taxon>
        <taxon>Bacillati</taxon>
        <taxon>Bacillota</taxon>
        <taxon>Erysipelotrichia</taxon>
        <taxon>Erysipelotrichales</taxon>
        <taxon>Erysipelotrichaceae</taxon>
        <taxon>Copranaerobaculum</taxon>
    </lineage>
</organism>
<reference evidence="2 3" key="1">
    <citation type="submission" date="2019-12" db="EMBL/GenBank/DDBJ databases">
        <authorList>
            <person name="Yang R."/>
        </authorList>
    </citation>
    <scope>NUCLEOTIDE SEQUENCE [LARGE SCALE GENOMIC DNA]</scope>
    <source>
        <strain evidence="2 3">DONG20-135</strain>
    </source>
</reference>
<feature type="chain" id="PRO_5038559821" description="Lipoprotein" evidence="1">
    <location>
        <begin position="21"/>
        <end position="162"/>
    </location>
</feature>
<evidence type="ECO:0000256" key="1">
    <source>
        <dbReference type="SAM" id="SignalP"/>
    </source>
</evidence>
<dbReference type="PROSITE" id="PS51257">
    <property type="entry name" value="PROKAR_LIPOPROTEIN"/>
    <property type="match status" value="1"/>
</dbReference>
<protein>
    <recommendedName>
        <fullName evidence="4">Lipoprotein</fullName>
    </recommendedName>
</protein>
<sequence>MKKKWMTTMFACLCALTMLSGCSWMNKEKDNAEDAAKDVAKNTEKAGEKTKNGLDDVMKYLKGEGVETTDVQNLDNMDFAAHEGRSFMYNGANAYMYNINAEDEQMKALLKDAKEKKTVKVKQNGEEKEYSAMVNGNYLLVYDKDADMGNMLKVFPNYKLSK</sequence>
<feature type="signal peptide" evidence="1">
    <location>
        <begin position="1"/>
        <end position="20"/>
    </location>
</feature>
<keyword evidence="3" id="KW-1185">Reference proteome</keyword>
<name>A0A6N8U6Y4_9FIRM</name>
<dbReference type="Proteomes" id="UP000434036">
    <property type="component" value="Unassembled WGS sequence"/>
</dbReference>
<comment type="caution">
    <text evidence="2">The sequence shown here is derived from an EMBL/GenBank/DDBJ whole genome shotgun (WGS) entry which is preliminary data.</text>
</comment>
<dbReference type="RefSeq" id="WP_160625087.1">
    <property type="nucleotide sequence ID" value="NZ_WUUQ01000002.1"/>
</dbReference>
<dbReference type="AlphaFoldDB" id="A0A6N8U6Y4"/>
<evidence type="ECO:0000313" key="2">
    <source>
        <dbReference type="EMBL" id="MXQ73651.1"/>
    </source>
</evidence>
<reference evidence="2 3" key="2">
    <citation type="submission" date="2020-01" db="EMBL/GenBank/DDBJ databases">
        <title>Clostridiaceae sp. nov. isolated from the gut of human by culturomics.</title>
        <authorList>
            <person name="Chang Y."/>
        </authorList>
    </citation>
    <scope>NUCLEOTIDE SEQUENCE [LARGE SCALE GENOMIC DNA]</scope>
    <source>
        <strain evidence="2 3">DONG20-135</strain>
    </source>
</reference>
<dbReference type="EMBL" id="WUUQ01000002">
    <property type="protein sequence ID" value="MXQ73651.1"/>
    <property type="molecule type" value="Genomic_DNA"/>
</dbReference>
<evidence type="ECO:0000313" key="3">
    <source>
        <dbReference type="Proteomes" id="UP000434036"/>
    </source>
</evidence>
<gene>
    <name evidence="2" type="ORF">GSF08_06845</name>
</gene>
<proteinExistence type="predicted"/>